<gene>
    <name evidence="2" type="ORF">VKT23_014206</name>
</gene>
<protein>
    <submittedName>
        <fullName evidence="2">Uncharacterized protein</fullName>
    </submittedName>
</protein>
<evidence type="ECO:0000313" key="3">
    <source>
        <dbReference type="Proteomes" id="UP001498398"/>
    </source>
</evidence>
<keyword evidence="3" id="KW-1185">Reference proteome</keyword>
<sequence length="1047" mass="117146">MHQGKRLALIQALHRNKIPVRTFEAMKGVMSEGNIADALTKAQGDIPPWLILYLIAYKVRAPPQAAHSMLDLAHTSLSSSTFPDVFEPGLVILTMLSLSRFNLVPQMHPLISRFLALPELVPSYPDPPAINPSFPAAYFNILLLAMTSTPTHLHSTDLANALLSLLKSMRARHVNLWPDTRTELLQDRYLLIQLTKYLRSQSQPTKNQLERDLTLFGPVENSAQFSDIVSRELALTDPEANVPSAFQFLRGLVPPEYLKPVEVDMEETEGLPDSLQARQAIQTMHKRIPKEDLKPTLRVLSNPHKPVVGVTTPNPTRSSVPAMKMSWDQAFTIAARDTRTVSGEMLVFFFERAFGLFSKTSGPIPIPSPPKSKSMENNEILTLPPPPHPSTAHFCTLLNGLLARHVSTSVAQTSDAHDSASLEVEYSTNTHHPNAHLPSLALKYWHALRSSGLMLDGRAVGTGARVLIMQDDPTCLRASRERETEDLDKNEDTDKVDPRNPVGWGVCAAWDLLESFCAPPRTQSTRKAFLPLPLSTISLNDIFVSLNRVGRPDIVMRMWDGWTRPFEYWSPGDMDGGYSRTQGLHTAAKSPPDSRSLCLLIQSVRLAARLDGGLIGTWRQWRELHRLHSMDSGSLQAKAKKNRDEFVRDVESLLWNTATAKEKPGRRKKKEIATLERGSRRGYIAGTLWDGELPIERMRRIMRGVVWGAGVLRAQATGVSLSDAQKVEPAPQIAGEEENTSSGWMQALDMDPPAKPMKELMYPDRWRVLPPLPTLAALKDFFSFRNWIRNSQETELVRPIEKQPPLPQTSSSSRRGRSSTRTSVPQPTAPSSPLSYPRITLTSEIFHEYILLLGTATSSSPFVHSIHDVSASTIPQSTPASPTSPSTNTSGLAPTSHPYHPEIPIVLGWMRHLGVVPKRDTLAACLVFWGEVTVPSETLDVSPPSLTNRNRNGLENRVVESEYEKLVVWIRDWVREMNLEREEQHNGNGENQVYSNARVIPTLGDLAKWRGIIRRIREGRRPDWLEELMMEDVYGEDNVEEEGKGEN</sequence>
<feature type="region of interest" description="Disordered" evidence="1">
    <location>
        <begin position="873"/>
        <end position="896"/>
    </location>
</feature>
<feature type="region of interest" description="Disordered" evidence="1">
    <location>
        <begin position="796"/>
        <end position="835"/>
    </location>
</feature>
<feature type="compositionally biased region" description="Low complexity" evidence="1">
    <location>
        <begin position="809"/>
        <end position="823"/>
    </location>
</feature>
<evidence type="ECO:0000313" key="2">
    <source>
        <dbReference type="EMBL" id="KAK7446993.1"/>
    </source>
</evidence>
<organism evidence="2 3">
    <name type="scientific">Marasmiellus scandens</name>
    <dbReference type="NCBI Taxonomy" id="2682957"/>
    <lineage>
        <taxon>Eukaryota</taxon>
        <taxon>Fungi</taxon>
        <taxon>Dikarya</taxon>
        <taxon>Basidiomycota</taxon>
        <taxon>Agaricomycotina</taxon>
        <taxon>Agaricomycetes</taxon>
        <taxon>Agaricomycetidae</taxon>
        <taxon>Agaricales</taxon>
        <taxon>Marasmiineae</taxon>
        <taxon>Omphalotaceae</taxon>
        <taxon>Marasmiellus</taxon>
    </lineage>
</organism>
<evidence type="ECO:0000256" key="1">
    <source>
        <dbReference type="SAM" id="MobiDB-lite"/>
    </source>
</evidence>
<feature type="compositionally biased region" description="Polar residues" evidence="1">
    <location>
        <begin position="824"/>
        <end position="834"/>
    </location>
</feature>
<feature type="compositionally biased region" description="Low complexity" evidence="1">
    <location>
        <begin position="873"/>
        <end position="890"/>
    </location>
</feature>
<reference evidence="2 3" key="1">
    <citation type="submission" date="2024-01" db="EMBL/GenBank/DDBJ databases">
        <title>A draft genome for the cacao thread blight pathogen Marasmiellus scandens.</title>
        <authorList>
            <person name="Baruah I.K."/>
            <person name="Leung J."/>
            <person name="Bukari Y."/>
            <person name="Amoako-Attah I."/>
            <person name="Meinhardt L.W."/>
            <person name="Bailey B.A."/>
            <person name="Cohen S.P."/>
        </authorList>
    </citation>
    <scope>NUCLEOTIDE SEQUENCE [LARGE SCALE GENOMIC DNA]</scope>
    <source>
        <strain evidence="2 3">GH-19</strain>
    </source>
</reference>
<dbReference type="Proteomes" id="UP001498398">
    <property type="component" value="Unassembled WGS sequence"/>
</dbReference>
<comment type="caution">
    <text evidence="2">The sequence shown here is derived from an EMBL/GenBank/DDBJ whole genome shotgun (WGS) entry which is preliminary data.</text>
</comment>
<accession>A0ABR1J111</accession>
<name>A0ABR1J111_9AGAR</name>
<dbReference type="EMBL" id="JBANRG010000042">
    <property type="protein sequence ID" value="KAK7446993.1"/>
    <property type="molecule type" value="Genomic_DNA"/>
</dbReference>
<feature type="region of interest" description="Disordered" evidence="1">
    <location>
        <begin position="723"/>
        <end position="746"/>
    </location>
</feature>
<proteinExistence type="predicted"/>